<dbReference type="EMBL" id="WEGI01000002">
    <property type="protein sequence ID" value="MQY25431.1"/>
    <property type="molecule type" value="Genomic_DNA"/>
</dbReference>
<protein>
    <recommendedName>
        <fullName evidence="2">Pyridoxamine 5'-phosphate oxidase N-terminal domain-containing protein</fullName>
    </recommendedName>
</protein>
<dbReference type="RefSeq" id="WP_319942565.1">
    <property type="nucleotide sequence ID" value="NZ_WEGI01000002.1"/>
</dbReference>
<dbReference type="InterPro" id="IPR019920">
    <property type="entry name" value="F420-binding_dom_put"/>
</dbReference>
<evidence type="ECO:0000313" key="4">
    <source>
        <dbReference type="Proteomes" id="UP000431401"/>
    </source>
</evidence>
<gene>
    <name evidence="3" type="ORF">NRB56_09880</name>
</gene>
<name>A0A7K0DIM5_9NOCA</name>
<dbReference type="InterPro" id="IPR012349">
    <property type="entry name" value="Split_barrel_FMN-bd"/>
</dbReference>
<dbReference type="GO" id="GO:0016627">
    <property type="term" value="F:oxidoreductase activity, acting on the CH-CH group of donors"/>
    <property type="evidence" value="ECO:0007669"/>
    <property type="project" value="TreeGrafter"/>
</dbReference>
<accession>A0A7K0DIM5</accession>
<dbReference type="NCBIfam" id="TIGR03618">
    <property type="entry name" value="Rv1155_F420"/>
    <property type="match status" value="1"/>
</dbReference>
<proteinExistence type="predicted"/>
<dbReference type="Gene3D" id="2.30.110.10">
    <property type="entry name" value="Electron Transport, Fmn-binding Protein, Chain A"/>
    <property type="match status" value="1"/>
</dbReference>
<evidence type="ECO:0000259" key="2">
    <source>
        <dbReference type="Pfam" id="PF01243"/>
    </source>
</evidence>
<dbReference type="AlphaFoldDB" id="A0A7K0DIM5"/>
<evidence type="ECO:0000313" key="3">
    <source>
        <dbReference type="EMBL" id="MQY25431.1"/>
    </source>
</evidence>
<dbReference type="InterPro" id="IPR052019">
    <property type="entry name" value="F420H2_bilvrd_red/Heme_oxyg"/>
</dbReference>
<dbReference type="GO" id="GO:0070967">
    <property type="term" value="F:coenzyme F420 binding"/>
    <property type="evidence" value="ECO:0007669"/>
    <property type="project" value="TreeGrafter"/>
</dbReference>
<evidence type="ECO:0000256" key="1">
    <source>
        <dbReference type="ARBA" id="ARBA00023002"/>
    </source>
</evidence>
<feature type="domain" description="Pyridoxamine 5'-phosphate oxidase N-terminal" evidence="2">
    <location>
        <begin position="4"/>
        <end position="125"/>
    </location>
</feature>
<dbReference type="SUPFAM" id="SSF50475">
    <property type="entry name" value="FMN-binding split barrel"/>
    <property type="match status" value="1"/>
</dbReference>
<keyword evidence="4" id="KW-1185">Reference proteome</keyword>
<dbReference type="InterPro" id="IPR011576">
    <property type="entry name" value="Pyridox_Oxase_N"/>
</dbReference>
<dbReference type="GO" id="GO:0005829">
    <property type="term" value="C:cytosol"/>
    <property type="evidence" value="ECO:0007669"/>
    <property type="project" value="TreeGrafter"/>
</dbReference>
<organism evidence="3 4">
    <name type="scientific">Nocardia aurantia</name>
    <dbReference type="NCBI Taxonomy" id="2585199"/>
    <lineage>
        <taxon>Bacteria</taxon>
        <taxon>Bacillati</taxon>
        <taxon>Actinomycetota</taxon>
        <taxon>Actinomycetes</taxon>
        <taxon>Mycobacteriales</taxon>
        <taxon>Nocardiaceae</taxon>
        <taxon>Nocardia</taxon>
    </lineage>
</organism>
<dbReference type="PANTHER" id="PTHR35176:SF6">
    <property type="entry name" value="HEME OXYGENASE HI_0854-RELATED"/>
    <property type="match status" value="1"/>
</dbReference>
<comment type="caution">
    <text evidence="3">The sequence shown here is derived from an EMBL/GenBank/DDBJ whole genome shotgun (WGS) entry which is preliminary data.</text>
</comment>
<dbReference type="Pfam" id="PF01243">
    <property type="entry name" value="PNPOx_N"/>
    <property type="match status" value="1"/>
</dbReference>
<dbReference type="PANTHER" id="PTHR35176">
    <property type="entry name" value="HEME OXYGENASE HI_0854-RELATED"/>
    <property type="match status" value="1"/>
</dbReference>
<keyword evidence="1" id="KW-0560">Oxidoreductase</keyword>
<sequence>MTEIPEQVRDLLERPIYASLGTTRPDGSPQVNPMWFVWDGEFVWFTHTNARQKFRNLAREPRVSISIFDPDNPYRYLELRGTIDHIDPDPTAALYSKLSERYGGGPVVPPDAEQRVAIAVRPTGISGNLRPRD</sequence>
<dbReference type="Proteomes" id="UP000431401">
    <property type="component" value="Unassembled WGS sequence"/>
</dbReference>
<reference evidence="3 4" key="1">
    <citation type="submission" date="2019-10" db="EMBL/GenBank/DDBJ databases">
        <title>Nocardia macrotermitis sp. nov. and Nocardia aurantia sp. nov., isolated from the gut of fungus growing-termite Macrotermes natalensis.</title>
        <authorList>
            <person name="Benndorf R."/>
            <person name="Schwitalla J."/>
            <person name="Martin K."/>
            <person name="De Beer W."/>
            <person name="Kaster A.-K."/>
            <person name="Vollmers J."/>
            <person name="Poulsen M."/>
            <person name="Beemelmanns C."/>
        </authorList>
    </citation>
    <scope>NUCLEOTIDE SEQUENCE [LARGE SCALE GENOMIC DNA]</scope>
    <source>
        <strain evidence="3 4">RB56</strain>
    </source>
</reference>